<reference evidence="6" key="1">
    <citation type="submission" date="2024-07" db="EMBL/GenBank/DDBJ databases">
        <authorList>
            <person name="Yu S.T."/>
        </authorList>
    </citation>
    <scope>NUCLEOTIDE SEQUENCE</scope>
    <source>
        <strain evidence="6">R44</strain>
    </source>
</reference>
<feature type="region of interest" description="Disordered" evidence="5">
    <location>
        <begin position="1"/>
        <end position="37"/>
    </location>
</feature>
<feature type="binding site" evidence="3">
    <location>
        <position position="359"/>
    </location>
    <ligand>
        <name>Mn(2+)</name>
        <dbReference type="ChEBI" id="CHEBI:29035"/>
    </ligand>
</feature>
<comment type="catalytic activity">
    <reaction evidence="4">
        <text>D-erythrose 4-phosphate + phosphoenolpyruvate + H2O = 7-phospho-2-dehydro-3-deoxy-D-arabino-heptonate + phosphate</text>
        <dbReference type="Rhea" id="RHEA:14717"/>
        <dbReference type="ChEBI" id="CHEBI:15377"/>
        <dbReference type="ChEBI" id="CHEBI:16897"/>
        <dbReference type="ChEBI" id="CHEBI:43474"/>
        <dbReference type="ChEBI" id="CHEBI:58394"/>
        <dbReference type="ChEBI" id="CHEBI:58702"/>
        <dbReference type="EC" id="2.5.1.54"/>
    </reaction>
</comment>
<dbReference type="AlphaFoldDB" id="A0AB39TA15"/>
<dbReference type="RefSeq" id="WP_369147953.1">
    <property type="nucleotide sequence ID" value="NZ_CP163444.1"/>
</dbReference>
<evidence type="ECO:0000256" key="2">
    <source>
        <dbReference type="ARBA" id="ARBA00022679"/>
    </source>
</evidence>
<comment type="similarity">
    <text evidence="1 4">Belongs to the class-II DAHP synthase family.</text>
</comment>
<dbReference type="SUPFAM" id="SSF51569">
    <property type="entry name" value="Aldolase"/>
    <property type="match status" value="1"/>
</dbReference>
<dbReference type="GO" id="GO:0009073">
    <property type="term" value="P:aromatic amino acid family biosynthetic process"/>
    <property type="evidence" value="ECO:0007669"/>
    <property type="project" value="UniProtKB-KW"/>
</dbReference>
<dbReference type="Gene3D" id="3.20.20.70">
    <property type="entry name" value="Aldolase class I"/>
    <property type="match status" value="1"/>
</dbReference>
<proteinExistence type="inferred from homology"/>
<feature type="binding site" evidence="3">
    <location>
        <position position="317"/>
    </location>
    <ligand>
        <name>Mn(2+)</name>
        <dbReference type="ChEBI" id="CHEBI:29035"/>
    </ligand>
</feature>
<sequence>MSTTGHRADRTGTHAENLLSEMRARGAEQQPEWPDPAQARRVRAALAGRPPLVRAEDLRALGLLLARVAEGRALVVQAGDCAEDPEERTAGSVGRRVAVLDLLAGALHSAAGRPVLRVGRIAGQYAKPRSSPVELVDGRELPSYRGHLVNEPEPDAESRTPDPLRLLLGYLAAGDVMEHLGWHRRPRARGPEPPVWTSHEALLLDYEVPLLRRDDEGRLYLGSTHWPWIGKRTRAVDGAHVALLSQVANPVACKVDADLHRDELLALCERLDPGRVPGRLTLIARMGADLVADRLPPLVAAAKAAGHPVSWLCDPMHGNTVATADGTKTRVVGTVRREVALFRRAVESAGGVAAGLHLETTPDEVTECASCHEDLTQVGRIGERYTTFCDPRLNPWQALGVVSAWKTWKEES</sequence>
<keyword evidence="4" id="KW-0028">Amino-acid biosynthesis</keyword>
<feature type="binding site" evidence="3">
    <location>
        <position position="81"/>
    </location>
    <ligand>
        <name>Mn(2+)</name>
        <dbReference type="ChEBI" id="CHEBI:29035"/>
    </ligand>
</feature>
<feature type="binding site" evidence="3">
    <location>
        <position position="254"/>
    </location>
    <ligand>
        <name>phosphoenolpyruvate</name>
        <dbReference type="ChEBI" id="CHEBI:58702"/>
    </ligand>
</feature>
<dbReference type="Pfam" id="PF01474">
    <property type="entry name" value="DAHP_synth_2"/>
    <property type="match status" value="1"/>
</dbReference>
<evidence type="ECO:0000256" key="5">
    <source>
        <dbReference type="SAM" id="MobiDB-lite"/>
    </source>
</evidence>
<accession>A0AB39TA15</accession>
<evidence type="ECO:0000256" key="1">
    <source>
        <dbReference type="ARBA" id="ARBA00008911"/>
    </source>
</evidence>
<keyword evidence="3" id="KW-0464">Manganese</keyword>
<keyword evidence="3" id="KW-0170">Cobalt</keyword>
<evidence type="ECO:0000256" key="3">
    <source>
        <dbReference type="PIRSR" id="PIRSR602480-1"/>
    </source>
</evidence>
<comment type="cofactor">
    <cofactor evidence="3">
        <name>Mn(2+)</name>
        <dbReference type="ChEBI" id="CHEBI:29035"/>
    </cofactor>
    <cofactor evidence="3">
        <name>Co(2+)</name>
        <dbReference type="ChEBI" id="CHEBI:48828"/>
    </cofactor>
    <cofactor evidence="3">
        <name>Cd(2+)</name>
        <dbReference type="ChEBI" id="CHEBI:48775"/>
    </cofactor>
    <text evidence="3">Binds 1 divalent cation per subunit. The enzyme is active with manganese, cobalt or cadmium ions.</text>
</comment>
<dbReference type="EC" id="2.5.1.54" evidence="4"/>
<dbReference type="PANTHER" id="PTHR21337:SF0">
    <property type="entry name" value="PHOSPHO-2-DEHYDRO-3-DEOXYHEPTONATE ALDOLASE"/>
    <property type="match status" value="1"/>
</dbReference>
<dbReference type="InterPro" id="IPR002480">
    <property type="entry name" value="DAHP_synth_2"/>
</dbReference>
<keyword evidence="2 4" id="KW-0808">Transferase</keyword>
<gene>
    <name evidence="6" type="ORF">AB5J54_35060</name>
</gene>
<keyword evidence="4" id="KW-0057">Aromatic amino acid biosynthesis</keyword>
<keyword evidence="3" id="KW-0104">Cadmium</keyword>
<feature type="binding site" evidence="3">
    <location>
        <position position="120"/>
    </location>
    <ligand>
        <name>phosphoenolpyruvate</name>
        <dbReference type="ChEBI" id="CHEBI:58702"/>
    </ligand>
</feature>
<protein>
    <recommendedName>
        <fullName evidence="4">Phospho-2-dehydro-3-deoxyheptonate aldolase</fullName>
        <ecNumber evidence="4">2.5.1.54</ecNumber>
    </recommendedName>
</protein>
<name>A0AB39TA15_9ACTN</name>
<dbReference type="GO" id="GO:0008652">
    <property type="term" value="P:amino acid biosynthetic process"/>
    <property type="evidence" value="ECO:0007669"/>
    <property type="project" value="UniProtKB-KW"/>
</dbReference>
<evidence type="ECO:0000313" key="6">
    <source>
        <dbReference type="EMBL" id="XDQ75428.1"/>
    </source>
</evidence>
<feature type="binding site" evidence="3">
    <location>
        <position position="390"/>
    </location>
    <ligand>
        <name>Mn(2+)</name>
        <dbReference type="ChEBI" id="CHEBI:29035"/>
    </ligand>
</feature>
<feature type="compositionally biased region" description="Basic and acidic residues" evidence="5">
    <location>
        <begin position="1"/>
        <end position="13"/>
    </location>
</feature>
<feature type="binding site" evidence="3">
    <location>
        <position position="285"/>
    </location>
    <ligand>
        <name>phosphoenolpyruvate</name>
        <dbReference type="ChEBI" id="CHEBI:58702"/>
    </ligand>
</feature>
<organism evidence="6">
    <name type="scientific">Streptomyces sp. R44</name>
    <dbReference type="NCBI Taxonomy" id="3238633"/>
    <lineage>
        <taxon>Bacteria</taxon>
        <taxon>Bacillati</taxon>
        <taxon>Actinomycetota</taxon>
        <taxon>Actinomycetes</taxon>
        <taxon>Kitasatosporales</taxon>
        <taxon>Streptomycetaceae</taxon>
        <taxon>Streptomyces</taxon>
    </lineage>
</organism>
<dbReference type="GO" id="GO:0003849">
    <property type="term" value="F:3-deoxy-7-phosphoheptulonate synthase activity"/>
    <property type="evidence" value="ECO:0007669"/>
    <property type="project" value="UniProtKB-EC"/>
</dbReference>
<dbReference type="PANTHER" id="PTHR21337">
    <property type="entry name" value="PHOSPHO-2-DEHYDRO-3-DEOXYHEPTONATE ALDOLASE 1, 2"/>
    <property type="match status" value="1"/>
</dbReference>
<comment type="pathway">
    <text evidence="4">Metabolic intermediate biosynthesis; chorismate biosynthesis; chorismate from D-erythrose 4-phosphate and phosphoenolpyruvate: step 1/7.</text>
</comment>
<dbReference type="EMBL" id="CP163444">
    <property type="protein sequence ID" value="XDQ75428.1"/>
    <property type="molecule type" value="Genomic_DNA"/>
</dbReference>
<evidence type="ECO:0000256" key="4">
    <source>
        <dbReference type="RuleBase" id="RU363071"/>
    </source>
</evidence>
<dbReference type="InterPro" id="IPR013785">
    <property type="entry name" value="Aldolase_TIM"/>
</dbReference>